<dbReference type="PANTHER" id="PTHR38011:SF12">
    <property type="entry name" value="BIFUNCTIONAL DEAMINASE-REDUCTASE DOMAIN PROTEIN"/>
    <property type="match status" value="1"/>
</dbReference>
<reference evidence="2 3" key="1">
    <citation type="submission" date="2019-11" db="EMBL/GenBank/DDBJ databases">
        <title>Pedobacter sp. HMF7647 Genome sequencing and assembly.</title>
        <authorList>
            <person name="Kang H."/>
            <person name="Kim H."/>
            <person name="Joh K."/>
        </authorList>
    </citation>
    <scope>NUCLEOTIDE SEQUENCE [LARGE SCALE GENOMIC DNA]</scope>
    <source>
        <strain evidence="2 3">HMF7647</strain>
    </source>
</reference>
<gene>
    <name evidence="2" type="ORF">GS399_13115</name>
</gene>
<evidence type="ECO:0000313" key="2">
    <source>
        <dbReference type="EMBL" id="MXV51918.1"/>
    </source>
</evidence>
<proteinExistence type="predicted"/>
<dbReference type="InterPro" id="IPR002734">
    <property type="entry name" value="RibDG_C"/>
</dbReference>
<organism evidence="2 3">
    <name type="scientific">Hufsiella arboris</name>
    <dbReference type="NCBI Taxonomy" id="2695275"/>
    <lineage>
        <taxon>Bacteria</taxon>
        <taxon>Pseudomonadati</taxon>
        <taxon>Bacteroidota</taxon>
        <taxon>Sphingobacteriia</taxon>
        <taxon>Sphingobacteriales</taxon>
        <taxon>Sphingobacteriaceae</taxon>
        <taxon>Hufsiella</taxon>
    </lineage>
</organism>
<dbReference type="SUPFAM" id="SSF53597">
    <property type="entry name" value="Dihydrofolate reductase-like"/>
    <property type="match status" value="1"/>
</dbReference>
<evidence type="ECO:0000259" key="1">
    <source>
        <dbReference type="Pfam" id="PF01872"/>
    </source>
</evidence>
<sequence length="191" mass="20295">MKKVILSITMSLDGFIAGPNVSKETPLGVNGLSLHHWIFGGKQKADGDTLSDLVDNCGAVITGSKTYKTAIDGAWEGESPFNVPAFILSSKPIDAVKGFDVVTDGIESALSKAKKVAGDKNVWIMGGANVAQQYFYSNLLDEFHLHIAPVILGSGTPLFKSDSAQNVNLKKESTIETPAATHLFFSVGDPK</sequence>
<dbReference type="PANTHER" id="PTHR38011">
    <property type="entry name" value="DIHYDROFOLATE REDUCTASE FAMILY PROTEIN (AFU_ORTHOLOGUE AFUA_8G06820)"/>
    <property type="match status" value="1"/>
</dbReference>
<dbReference type="AlphaFoldDB" id="A0A7K1YCZ6"/>
<dbReference type="InterPro" id="IPR050765">
    <property type="entry name" value="Riboflavin_Biosynth_HTPR"/>
</dbReference>
<dbReference type="Proteomes" id="UP000466586">
    <property type="component" value="Unassembled WGS sequence"/>
</dbReference>
<keyword evidence="3" id="KW-1185">Reference proteome</keyword>
<dbReference type="RefSeq" id="WP_160845104.1">
    <property type="nucleotide sequence ID" value="NZ_WVHT01000006.1"/>
</dbReference>
<feature type="domain" description="Bacterial bifunctional deaminase-reductase C-terminal" evidence="1">
    <location>
        <begin position="3"/>
        <end position="177"/>
    </location>
</feature>
<dbReference type="InterPro" id="IPR024072">
    <property type="entry name" value="DHFR-like_dom_sf"/>
</dbReference>
<evidence type="ECO:0000313" key="3">
    <source>
        <dbReference type="Proteomes" id="UP000466586"/>
    </source>
</evidence>
<dbReference type="Pfam" id="PF01872">
    <property type="entry name" value="RibD_C"/>
    <property type="match status" value="1"/>
</dbReference>
<dbReference type="GO" id="GO:0009231">
    <property type="term" value="P:riboflavin biosynthetic process"/>
    <property type="evidence" value="ECO:0007669"/>
    <property type="project" value="InterPro"/>
</dbReference>
<accession>A0A7K1YCZ6</accession>
<dbReference type="GO" id="GO:0008703">
    <property type="term" value="F:5-amino-6-(5-phosphoribosylamino)uracil reductase activity"/>
    <property type="evidence" value="ECO:0007669"/>
    <property type="project" value="InterPro"/>
</dbReference>
<dbReference type="EMBL" id="WVHT01000006">
    <property type="protein sequence ID" value="MXV51918.1"/>
    <property type="molecule type" value="Genomic_DNA"/>
</dbReference>
<comment type="caution">
    <text evidence="2">The sequence shown here is derived from an EMBL/GenBank/DDBJ whole genome shotgun (WGS) entry which is preliminary data.</text>
</comment>
<name>A0A7K1YCZ6_9SPHI</name>
<dbReference type="Gene3D" id="3.40.430.10">
    <property type="entry name" value="Dihydrofolate Reductase, subunit A"/>
    <property type="match status" value="1"/>
</dbReference>
<protein>
    <submittedName>
        <fullName evidence="2">Dihydrofolate reductase</fullName>
    </submittedName>
</protein>